<comment type="caution">
    <text evidence="3">The sequence shown here is derived from an EMBL/GenBank/DDBJ whole genome shotgun (WGS) entry which is preliminary data.</text>
</comment>
<evidence type="ECO:0000256" key="1">
    <source>
        <dbReference type="SAM" id="Coils"/>
    </source>
</evidence>
<keyword evidence="1" id="KW-0175">Coiled coil</keyword>
<accession>A0ABD3C268</accession>
<evidence type="ECO:0000313" key="4">
    <source>
        <dbReference type="Proteomes" id="UP001632038"/>
    </source>
</evidence>
<protein>
    <recommendedName>
        <fullName evidence="5">RRM domain-containing protein</fullName>
    </recommendedName>
</protein>
<evidence type="ECO:0000256" key="2">
    <source>
        <dbReference type="SAM" id="MobiDB-lite"/>
    </source>
</evidence>
<reference evidence="4" key="1">
    <citation type="journal article" date="2024" name="IScience">
        <title>Strigolactones Initiate the Formation of Haustorium-like Structures in Castilleja.</title>
        <authorList>
            <person name="Buerger M."/>
            <person name="Peterson D."/>
            <person name="Chory J."/>
        </authorList>
    </citation>
    <scope>NUCLEOTIDE SEQUENCE [LARGE SCALE GENOMIC DNA]</scope>
</reference>
<organism evidence="3 4">
    <name type="scientific">Castilleja foliolosa</name>
    <dbReference type="NCBI Taxonomy" id="1961234"/>
    <lineage>
        <taxon>Eukaryota</taxon>
        <taxon>Viridiplantae</taxon>
        <taxon>Streptophyta</taxon>
        <taxon>Embryophyta</taxon>
        <taxon>Tracheophyta</taxon>
        <taxon>Spermatophyta</taxon>
        <taxon>Magnoliopsida</taxon>
        <taxon>eudicotyledons</taxon>
        <taxon>Gunneridae</taxon>
        <taxon>Pentapetalae</taxon>
        <taxon>asterids</taxon>
        <taxon>lamiids</taxon>
        <taxon>Lamiales</taxon>
        <taxon>Orobanchaceae</taxon>
        <taxon>Pedicularideae</taxon>
        <taxon>Castillejinae</taxon>
        <taxon>Castilleja</taxon>
    </lineage>
</organism>
<sequence length="441" mass="48004">MATDILSSRRKDSAFIHYKNRDAALRCIEVVNREILEDHSSKVKIIVSLANLNPTSNPMGLTPDQTSNQLPIAKPDTIKNTVWSRLGTRGTEQSLSTSEISAKLHDRLAPIPLKRPDSHLDEASPVKISAKLHDRPSPVPFKSPASNSDEASPAKISAKLHDQLAPIPLKRPASHSDEASPAKKPKGLSNSTSPASPSDEASPAKISAELHDRPAPIPLKRSASHSDEASPATKSAKRHDQLAPAPLKRPDSHLDEASPAKKPKGLSGSTSPPSPTSSPIMTSMLNLTDGKMSSRYILSLCPSPDRPSLDKMGDTELIDSYCLDQSKAMAKMAVIVSRSERGFTNPELTNELNSLKKDNAELRSELEKSQTIVLRLMDVADTFRTRAKSQEEEIKNLENENAALRAKMDNLQADCTKRINEARTEGIWGRTPRFSGTGPDQ</sequence>
<proteinExistence type="predicted"/>
<dbReference type="Proteomes" id="UP001632038">
    <property type="component" value="Unassembled WGS sequence"/>
</dbReference>
<name>A0ABD3C268_9LAMI</name>
<evidence type="ECO:0000313" key="3">
    <source>
        <dbReference type="EMBL" id="KAL3623476.1"/>
    </source>
</evidence>
<feature type="compositionally biased region" description="Low complexity" evidence="2">
    <location>
        <begin position="191"/>
        <end position="204"/>
    </location>
</feature>
<feature type="region of interest" description="Disordered" evidence="2">
    <location>
        <begin position="129"/>
        <end position="153"/>
    </location>
</feature>
<evidence type="ECO:0008006" key="5">
    <source>
        <dbReference type="Google" id="ProtNLM"/>
    </source>
</evidence>
<dbReference type="EMBL" id="JAVIJP010000054">
    <property type="protein sequence ID" value="KAL3623476.1"/>
    <property type="molecule type" value="Genomic_DNA"/>
</dbReference>
<gene>
    <name evidence="3" type="ORF">CASFOL_032292</name>
</gene>
<dbReference type="AlphaFoldDB" id="A0ABD3C268"/>
<feature type="coiled-coil region" evidence="1">
    <location>
        <begin position="345"/>
        <end position="414"/>
    </location>
</feature>
<keyword evidence="4" id="KW-1185">Reference proteome</keyword>
<feature type="compositionally biased region" description="Basic and acidic residues" evidence="2">
    <location>
        <begin position="248"/>
        <end position="259"/>
    </location>
</feature>
<feature type="region of interest" description="Disordered" evidence="2">
    <location>
        <begin position="170"/>
        <end position="284"/>
    </location>
</feature>
<dbReference type="Gene3D" id="1.10.287.1490">
    <property type="match status" value="1"/>
</dbReference>
<feature type="compositionally biased region" description="Low complexity" evidence="2">
    <location>
        <begin position="265"/>
        <end position="284"/>
    </location>
</feature>